<dbReference type="SUPFAM" id="SSF52540">
    <property type="entry name" value="P-loop containing nucleoside triphosphate hydrolases"/>
    <property type="match status" value="1"/>
</dbReference>
<keyword evidence="2" id="KW-1185">Reference proteome</keyword>
<dbReference type="Gene3D" id="3.40.50.300">
    <property type="entry name" value="P-loop containing nucleotide triphosphate hydrolases"/>
    <property type="match status" value="1"/>
</dbReference>
<dbReference type="EMBL" id="CP071794">
    <property type="protein sequence ID" value="QTD56462.1"/>
    <property type="molecule type" value="Genomic_DNA"/>
</dbReference>
<evidence type="ECO:0000313" key="1">
    <source>
        <dbReference type="EMBL" id="QTD56462.1"/>
    </source>
</evidence>
<evidence type="ECO:0000313" key="2">
    <source>
        <dbReference type="Proteomes" id="UP000663923"/>
    </source>
</evidence>
<reference evidence="1 2" key="1">
    <citation type="submission" date="2021-03" db="EMBL/GenBank/DDBJ databases">
        <title>Complete genome of Parasphingorhabdus_sp.JHSY0214.</title>
        <authorList>
            <person name="Yoo J.H."/>
            <person name="Bae J.W."/>
        </authorList>
    </citation>
    <scope>NUCLEOTIDE SEQUENCE [LARGE SCALE GENOMIC DNA]</scope>
    <source>
        <strain evidence="1 2">JHSY0214</strain>
    </source>
</reference>
<dbReference type="RefSeq" id="WP_207988282.1">
    <property type="nucleotide sequence ID" value="NZ_CP071794.1"/>
</dbReference>
<protein>
    <recommendedName>
        <fullName evidence="3">Sulfotransferase domain-containing protein</fullName>
    </recommendedName>
</protein>
<organism evidence="1 2">
    <name type="scientific">Parasphingorhabdus cellanae</name>
    <dbReference type="NCBI Taxonomy" id="2806553"/>
    <lineage>
        <taxon>Bacteria</taxon>
        <taxon>Pseudomonadati</taxon>
        <taxon>Pseudomonadota</taxon>
        <taxon>Alphaproteobacteria</taxon>
        <taxon>Sphingomonadales</taxon>
        <taxon>Sphingomonadaceae</taxon>
        <taxon>Parasphingorhabdus</taxon>
    </lineage>
</organism>
<sequence length="266" mass="30472">MKLRSLKSLSTAVKFRNGARIFGTGAAKTGTHSIGEMFSDAVFAFHEQDAEKLIRLHLERETTGNAKPLHRYLRVRDRLRNLKIDSSQINIYLINDLEQLFPESLYILTIRRPLDWLRSMIDDSLRRDTTETWLRFRDYRFGPKASLPHETPLETRDLYSVGGYLKYWTDSIENVISRVTPERLLIIKTHEISGQIEQIAHFCGIPAESVTPEKTRSFVNPERFGVLAELDPEYLIDTVEAACGDLTAELFPDYSIRDAVAALKVA</sequence>
<gene>
    <name evidence="1" type="ORF">J4G78_02345</name>
</gene>
<name>A0ABX7T7I1_9SPHN</name>
<dbReference type="InterPro" id="IPR027417">
    <property type="entry name" value="P-loop_NTPase"/>
</dbReference>
<dbReference type="InterPro" id="IPR040632">
    <property type="entry name" value="Sulfotransfer_4"/>
</dbReference>
<dbReference type="Pfam" id="PF17784">
    <property type="entry name" value="Sulfotransfer_4"/>
    <property type="match status" value="1"/>
</dbReference>
<dbReference type="Proteomes" id="UP000663923">
    <property type="component" value="Chromosome"/>
</dbReference>
<proteinExistence type="predicted"/>
<evidence type="ECO:0008006" key="3">
    <source>
        <dbReference type="Google" id="ProtNLM"/>
    </source>
</evidence>
<accession>A0ABX7T7I1</accession>